<dbReference type="Pfam" id="PF17917">
    <property type="entry name" value="RT_RNaseH"/>
    <property type="match status" value="1"/>
</dbReference>
<proteinExistence type="predicted"/>
<evidence type="ECO:0000256" key="4">
    <source>
        <dbReference type="ARBA" id="ARBA00022759"/>
    </source>
</evidence>
<evidence type="ECO:0000256" key="2">
    <source>
        <dbReference type="ARBA" id="ARBA00022695"/>
    </source>
</evidence>
<dbReference type="GO" id="GO:0016787">
    <property type="term" value="F:hydrolase activity"/>
    <property type="evidence" value="ECO:0007669"/>
    <property type="project" value="UniProtKB-KW"/>
</dbReference>
<keyword evidence="4" id="KW-0255">Endonuclease</keyword>
<evidence type="ECO:0000256" key="3">
    <source>
        <dbReference type="ARBA" id="ARBA00022722"/>
    </source>
</evidence>
<dbReference type="GO" id="GO:0004519">
    <property type="term" value="F:endonuclease activity"/>
    <property type="evidence" value="ECO:0007669"/>
    <property type="project" value="UniProtKB-KW"/>
</dbReference>
<sequence>MVEKEMLAIVFALERFHQFVYGRQVLIETDHKPLGAIHSKEYNVQPVPYSAGEISVTLRKPRPAPYLDQNQPAETSWFTAAFLVATIIPVDRRIKKPNLASTKKDYYGGHGKAELKPDAIPSLFPAHPKHKQTSQARRKSPKKRLFAEPVSTPEPPHLHLPHPNTLRCWASSFNVEPGFLADVVAGLERQLKADANTEDVVMMFDSMSIRKQVVYDQKSQRYVSYVNHGHVQIAAEDTLASESLTFLVVGLKKLFKMPFGYFMIGKIDLLNKLSW</sequence>
<gene>
    <name evidence="10" type="ORF">ElyMa_005664600</name>
</gene>
<comment type="caution">
    <text evidence="10">The sequence shown here is derived from an EMBL/GenBank/DDBJ whole genome shotgun (WGS) entry which is preliminary data.</text>
</comment>
<keyword evidence="2" id="KW-0548">Nucleotidyltransferase</keyword>
<feature type="domain" description="Reverse transcriptase RNase H-like" evidence="8">
    <location>
        <begin position="2"/>
        <end position="41"/>
    </location>
</feature>
<evidence type="ECO:0000313" key="11">
    <source>
        <dbReference type="Proteomes" id="UP000762676"/>
    </source>
</evidence>
<dbReference type="Proteomes" id="UP000762676">
    <property type="component" value="Unassembled WGS sequence"/>
</dbReference>
<name>A0AAV4FD35_9GAST</name>
<dbReference type="InterPro" id="IPR041373">
    <property type="entry name" value="RT_RNaseH"/>
</dbReference>
<evidence type="ECO:0000256" key="7">
    <source>
        <dbReference type="SAM" id="MobiDB-lite"/>
    </source>
</evidence>
<evidence type="ECO:0000256" key="6">
    <source>
        <dbReference type="ARBA" id="ARBA00022918"/>
    </source>
</evidence>
<dbReference type="InterPro" id="IPR048365">
    <property type="entry name" value="TNP-like_RNaseH_N"/>
</dbReference>
<accession>A0AAV4FD35</accession>
<dbReference type="InterPro" id="IPR043502">
    <property type="entry name" value="DNA/RNA_pol_sf"/>
</dbReference>
<dbReference type="GO" id="GO:0003964">
    <property type="term" value="F:RNA-directed DNA polymerase activity"/>
    <property type="evidence" value="ECO:0007669"/>
    <property type="project" value="UniProtKB-KW"/>
</dbReference>
<protein>
    <submittedName>
        <fullName evidence="10">THAP domain-containing protein 9</fullName>
    </submittedName>
</protein>
<keyword evidence="5" id="KW-0378">Hydrolase</keyword>
<dbReference type="EMBL" id="BMAT01011341">
    <property type="protein sequence ID" value="GFR70884.1"/>
    <property type="molecule type" value="Genomic_DNA"/>
</dbReference>
<dbReference type="AlphaFoldDB" id="A0AAV4FD35"/>
<feature type="region of interest" description="Disordered" evidence="7">
    <location>
        <begin position="124"/>
        <end position="159"/>
    </location>
</feature>
<evidence type="ECO:0000259" key="9">
    <source>
        <dbReference type="Pfam" id="PF21787"/>
    </source>
</evidence>
<evidence type="ECO:0000259" key="8">
    <source>
        <dbReference type="Pfam" id="PF17917"/>
    </source>
</evidence>
<dbReference type="Pfam" id="PF21787">
    <property type="entry name" value="TNP-like_RNaseH_N"/>
    <property type="match status" value="1"/>
</dbReference>
<evidence type="ECO:0000256" key="1">
    <source>
        <dbReference type="ARBA" id="ARBA00022679"/>
    </source>
</evidence>
<organism evidence="10 11">
    <name type="scientific">Elysia marginata</name>
    <dbReference type="NCBI Taxonomy" id="1093978"/>
    <lineage>
        <taxon>Eukaryota</taxon>
        <taxon>Metazoa</taxon>
        <taxon>Spiralia</taxon>
        <taxon>Lophotrochozoa</taxon>
        <taxon>Mollusca</taxon>
        <taxon>Gastropoda</taxon>
        <taxon>Heterobranchia</taxon>
        <taxon>Euthyneura</taxon>
        <taxon>Panpulmonata</taxon>
        <taxon>Sacoglossa</taxon>
        <taxon>Placobranchoidea</taxon>
        <taxon>Plakobranchidae</taxon>
        <taxon>Elysia</taxon>
    </lineage>
</organism>
<evidence type="ECO:0000256" key="5">
    <source>
        <dbReference type="ARBA" id="ARBA00022801"/>
    </source>
</evidence>
<keyword evidence="11" id="KW-1185">Reference proteome</keyword>
<feature type="compositionally biased region" description="Basic residues" evidence="7">
    <location>
        <begin position="127"/>
        <end position="144"/>
    </location>
</feature>
<feature type="domain" description="Transposable element P transposase-like RNase H" evidence="9">
    <location>
        <begin position="176"/>
        <end position="267"/>
    </location>
</feature>
<keyword evidence="6" id="KW-0695">RNA-directed DNA polymerase</keyword>
<keyword evidence="1" id="KW-0808">Transferase</keyword>
<keyword evidence="3" id="KW-0540">Nuclease</keyword>
<dbReference type="SUPFAM" id="SSF56672">
    <property type="entry name" value="DNA/RNA polymerases"/>
    <property type="match status" value="1"/>
</dbReference>
<evidence type="ECO:0000313" key="10">
    <source>
        <dbReference type="EMBL" id="GFR70884.1"/>
    </source>
</evidence>
<reference evidence="10 11" key="1">
    <citation type="journal article" date="2021" name="Elife">
        <title>Chloroplast acquisition without the gene transfer in kleptoplastic sea slugs, Plakobranchus ocellatus.</title>
        <authorList>
            <person name="Maeda T."/>
            <person name="Takahashi S."/>
            <person name="Yoshida T."/>
            <person name="Shimamura S."/>
            <person name="Takaki Y."/>
            <person name="Nagai Y."/>
            <person name="Toyoda A."/>
            <person name="Suzuki Y."/>
            <person name="Arimoto A."/>
            <person name="Ishii H."/>
            <person name="Satoh N."/>
            <person name="Nishiyama T."/>
            <person name="Hasebe M."/>
            <person name="Maruyama T."/>
            <person name="Minagawa J."/>
            <person name="Obokata J."/>
            <person name="Shigenobu S."/>
        </authorList>
    </citation>
    <scope>NUCLEOTIDE SEQUENCE [LARGE SCALE GENOMIC DNA]</scope>
</reference>